<evidence type="ECO:0000256" key="1">
    <source>
        <dbReference type="ARBA" id="ARBA00023002"/>
    </source>
</evidence>
<dbReference type="SUPFAM" id="SSF48179">
    <property type="entry name" value="6-phosphogluconate dehydrogenase C-terminal domain-like"/>
    <property type="match status" value="1"/>
</dbReference>
<dbReference type="PANTHER" id="PTHR21363:SF0">
    <property type="entry name" value="PREPHENATE DEHYDROGENASE [NADP(+)]"/>
    <property type="match status" value="1"/>
</dbReference>
<evidence type="ECO:0000313" key="4">
    <source>
        <dbReference type="Proteomes" id="UP000247540"/>
    </source>
</evidence>
<dbReference type="AlphaFoldDB" id="A0A318SII8"/>
<dbReference type="Gene3D" id="1.10.3660.10">
    <property type="entry name" value="6-phosphogluconate dehydrogenase C-terminal like domain"/>
    <property type="match status" value="1"/>
</dbReference>
<dbReference type="GO" id="GO:0008977">
    <property type="term" value="F:prephenate dehydrogenase (NAD+) activity"/>
    <property type="evidence" value="ECO:0007669"/>
    <property type="project" value="InterPro"/>
</dbReference>
<dbReference type="Proteomes" id="UP000247540">
    <property type="component" value="Unassembled WGS sequence"/>
</dbReference>
<protein>
    <submittedName>
        <fullName evidence="3">Prephenate dehydrogenase</fullName>
    </submittedName>
</protein>
<dbReference type="InterPro" id="IPR003099">
    <property type="entry name" value="Prephen_DH"/>
</dbReference>
<dbReference type="PANTHER" id="PTHR21363">
    <property type="entry name" value="PREPHENATE DEHYDROGENASE"/>
    <property type="match status" value="1"/>
</dbReference>
<dbReference type="EMBL" id="QJTC01000006">
    <property type="protein sequence ID" value="PYE78553.1"/>
    <property type="molecule type" value="Genomic_DNA"/>
</dbReference>
<dbReference type="Pfam" id="PF20463">
    <property type="entry name" value="PDH_C"/>
    <property type="match status" value="1"/>
</dbReference>
<dbReference type="Gene3D" id="3.40.50.720">
    <property type="entry name" value="NAD(P)-binding Rossmann-like Domain"/>
    <property type="match status" value="1"/>
</dbReference>
<keyword evidence="4" id="KW-1185">Reference proteome</keyword>
<dbReference type="SUPFAM" id="SSF51735">
    <property type="entry name" value="NAD(P)-binding Rossmann-fold domains"/>
    <property type="match status" value="1"/>
</dbReference>
<dbReference type="InterPro" id="IPR046825">
    <property type="entry name" value="PDH_C"/>
</dbReference>
<dbReference type="GO" id="GO:0070403">
    <property type="term" value="F:NAD+ binding"/>
    <property type="evidence" value="ECO:0007669"/>
    <property type="project" value="InterPro"/>
</dbReference>
<evidence type="ECO:0000259" key="2">
    <source>
        <dbReference type="PROSITE" id="PS51176"/>
    </source>
</evidence>
<dbReference type="PROSITE" id="PS51176">
    <property type="entry name" value="PDH_ADH"/>
    <property type="match status" value="1"/>
</dbReference>
<evidence type="ECO:0000313" key="3">
    <source>
        <dbReference type="EMBL" id="PYE78553.1"/>
    </source>
</evidence>
<feature type="domain" description="Prephenate/arogenate dehydrogenase" evidence="2">
    <location>
        <begin position="33"/>
        <end position="322"/>
    </location>
</feature>
<keyword evidence="1" id="KW-0560">Oxidoreductase</keyword>
<proteinExistence type="predicted"/>
<sequence>MGARHFGIGPAGIPQTTLVRMKGSAHFGIPANGSVAVCGLGLIGGSVVRALRAGGFGGRIAACDIDLPLLQARLAEGWIDEIVQDPGSLFDRHDLVVLCQPVAALLDCIAAHAAAIGAGRAVVVDVASVKAPVVAALQAGGAAAMARFVPCHPIAGKAQHGWDASEAGLFQGKRCVITPARRADSQAEARAAAFWAGLGAQVAWMPAEQHDRIYAALSHLPQLLTYAYLHSLAARPEAEAWLAYQGTGFQGFTRLGGSDPALWADIAVHNSAPLVAEIDRLGDALGLIRRHLLRGDGAGLSAAFADARQFHGAAVAACAAGRATTVARVSRVSSVPSLTQEPR</sequence>
<organism evidence="3 4">
    <name type="scientific">Xylophilus ampelinus</name>
    <dbReference type="NCBI Taxonomy" id="54067"/>
    <lineage>
        <taxon>Bacteria</taxon>
        <taxon>Pseudomonadati</taxon>
        <taxon>Pseudomonadota</taxon>
        <taxon>Betaproteobacteria</taxon>
        <taxon>Burkholderiales</taxon>
        <taxon>Xylophilus</taxon>
    </lineage>
</organism>
<dbReference type="GO" id="GO:0004665">
    <property type="term" value="F:prephenate dehydrogenase (NADP+) activity"/>
    <property type="evidence" value="ECO:0007669"/>
    <property type="project" value="InterPro"/>
</dbReference>
<comment type="caution">
    <text evidence="3">The sequence shown here is derived from an EMBL/GenBank/DDBJ whole genome shotgun (WGS) entry which is preliminary data.</text>
</comment>
<accession>A0A318SII8</accession>
<dbReference type="InterPro" id="IPR046826">
    <property type="entry name" value="PDH_N"/>
</dbReference>
<gene>
    <name evidence="3" type="ORF">DFQ15_10661</name>
</gene>
<reference evidence="3 4" key="1">
    <citation type="submission" date="2018-06" db="EMBL/GenBank/DDBJ databases">
        <title>Genomic Encyclopedia of Type Strains, Phase III (KMG-III): the genomes of soil and plant-associated and newly described type strains.</title>
        <authorList>
            <person name="Whitman W."/>
        </authorList>
    </citation>
    <scope>NUCLEOTIDE SEQUENCE [LARGE SCALE GENOMIC DNA]</scope>
    <source>
        <strain evidence="3 4">CECT 7646</strain>
    </source>
</reference>
<name>A0A318SII8_9BURK</name>
<dbReference type="Pfam" id="PF02153">
    <property type="entry name" value="PDH_N"/>
    <property type="match status" value="1"/>
</dbReference>
<dbReference type="InterPro" id="IPR050812">
    <property type="entry name" value="Preph/Arog_dehydrog"/>
</dbReference>
<dbReference type="GO" id="GO:0006571">
    <property type="term" value="P:tyrosine biosynthetic process"/>
    <property type="evidence" value="ECO:0007669"/>
    <property type="project" value="InterPro"/>
</dbReference>
<dbReference type="InterPro" id="IPR008927">
    <property type="entry name" value="6-PGluconate_DH-like_C_sf"/>
</dbReference>
<dbReference type="InterPro" id="IPR036291">
    <property type="entry name" value="NAD(P)-bd_dom_sf"/>
</dbReference>